<keyword evidence="2 7" id="KW-0436">Ligase</keyword>
<dbReference type="FunFam" id="3.40.50.12780:FF:000013">
    <property type="entry name" value="Long-chain-fatty-acid--AMP ligase FadD32"/>
    <property type="match status" value="1"/>
</dbReference>
<feature type="domain" description="AMP-dependent synthetase/ligase" evidence="5">
    <location>
        <begin position="18"/>
        <end position="417"/>
    </location>
</feature>
<gene>
    <name evidence="7" type="ORF">DXZ20_35685</name>
</gene>
<dbReference type="Pfam" id="PF23024">
    <property type="entry name" value="AMP-dom_DIP2-like"/>
    <property type="match status" value="1"/>
</dbReference>
<evidence type="ECO:0000256" key="2">
    <source>
        <dbReference type="ARBA" id="ARBA00022598"/>
    </source>
</evidence>
<organism evidence="7 8">
    <name type="scientific">Adonisia turfae CCMR0081</name>
    <dbReference type="NCBI Taxonomy" id="2292702"/>
    <lineage>
        <taxon>Bacteria</taxon>
        <taxon>Bacillati</taxon>
        <taxon>Cyanobacteriota</taxon>
        <taxon>Adonisia</taxon>
        <taxon>Adonisia turfae</taxon>
    </lineage>
</organism>
<accession>A0A6M0RXE3</accession>
<dbReference type="InterPro" id="IPR045851">
    <property type="entry name" value="AMP-bd_C_sf"/>
</dbReference>
<dbReference type="Gene3D" id="3.30.300.30">
    <property type="match status" value="1"/>
</dbReference>
<sequence length="608" mass="67546">MFQLSVSPKLTTLIDLLRYRADRQPDQLAYQFLEDGKTEAACYTYQQLDQQARAIAACLQQAKGERALLLYPQGVEVVAAFCGCLYAGVIAIPVPPPDAGRMKRALPRLLEIVKDADASLVLSTQRIIDLLKNNQDVVSPQFEQMTWFNTEQVDLHLAEQWQDPQVDQQALAYLQYTSGSTSVPKGVMLSHKNLMHHSAYLQRACGYTPDGATVTWMPYFHDYGLVEGLIQPLYTGVPCYVMSPLAFVKRPQRWLEAISKYRATHSQAPNFAYDQCVRRVKPAKREGLDLSCWKAAGNAAEPINPRVMGEFLDAYAPHGFRWTTFAPAYGLAEATLLVSSKRVGTEPVILSLNATALEQGVVAPVQEDALQRDIVSCGQLVCETEVVIANPDTLTRCAHDEVGEIWVADSGVAGGYWQRVDATAETFGARLKDTPQVGPYLRTGDLGFIRAGELYITGRIKDLIIIRGANHYPQDIEWTVQQLHPALRQNYGAAFSIIDEGEEKLVVVQEVERQHQLTLAADDILTDIRQAIAEAHELQVSAIALVKSGNVLKTSSGKIQRRACRDHFLVGTLEVIADWSENPQLTARMRSFKNDVETLENQVQMASS</sequence>
<evidence type="ECO:0000259" key="6">
    <source>
        <dbReference type="Pfam" id="PF23024"/>
    </source>
</evidence>
<keyword evidence="8" id="KW-1185">Reference proteome</keyword>
<dbReference type="CDD" id="cd05931">
    <property type="entry name" value="FAAL"/>
    <property type="match status" value="1"/>
</dbReference>
<dbReference type="RefSeq" id="WP_163703189.1">
    <property type="nucleotide sequence ID" value="NZ_QXHD01000004.1"/>
</dbReference>
<comment type="caution">
    <text evidence="7">The sequence shown here is derived from an EMBL/GenBank/DDBJ whole genome shotgun (WGS) entry which is preliminary data.</text>
</comment>
<dbReference type="GO" id="GO:0005886">
    <property type="term" value="C:plasma membrane"/>
    <property type="evidence" value="ECO:0007669"/>
    <property type="project" value="TreeGrafter"/>
</dbReference>
<dbReference type="InterPro" id="IPR042099">
    <property type="entry name" value="ANL_N_sf"/>
</dbReference>
<name>A0A6M0RXE3_9CYAN</name>
<comment type="similarity">
    <text evidence="1">Belongs to the ATP-dependent AMP-binding enzyme family.</text>
</comment>
<dbReference type="Gene3D" id="3.40.50.12780">
    <property type="entry name" value="N-terminal domain of ligase-like"/>
    <property type="match status" value="1"/>
</dbReference>
<dbReference type="PROSITE" id="PS00455">
    <property type="entry name" value="AMP_BINDING"/>
    <property type="match status" value="1"/>
</dbReference>
<dbReference type="InterPro" id="IPR020845">
    <property type="entry name" value="AMP-binding_CS"/>
</dbReference>
<dbReference type="GO" id="GO:0070566">
    <property type="term" value="F:adenylyltransferase activity"/>
    <property type="evidence" value="ECO:0007669"/>
    <property type="project" value="TreeGrafter"/>
</dbReference>
<dbReference type="EMBL" id="QXHD01000004">
    <property type="protein sequence ID" value="NEZ60885.1"/>
    <property type="molecule type" value="Genomic_DNA"/>
</dbReference>
<dbReference type="SUPFAM" id="SSF56801">
    <property type="entry name" value="Acetyl-CoA synthetase-like"/>
    <property type="match status" value="1"/>
</dbReference>
<dbReference type="InterPro" id="IPR025110">
    <property type="entry name" value="AMP-bd_C"/>
</dbReference>
<dbReference type="InterPro" id="IPR040097">
    <property type="entry name" value="FAAL/FAAC"/>
</dbReference>
<dbReference type="AlphaFoldDB" id="A0A6M0RXE3"/>
<dbReference type="Pfam" id="PF00501">
    <property type="entry name" value="AMP-binding"/>
    <property type="match status" value="1"/>
</dbReference>
<dbReference type="GO" id="GO:0006633">
    <property type="term" value="P:fatty acid biosynthetic process"/>
    <property type="evidence" value="ECO:0007669"/>
    <property type="project" value="TreeGrafter"/>
</dbReference>
<evidence type="ECO:0000313" key="8">
    <source>
        <dbReference type="Proteomes" id="UP000481033"/>
    </source>
</evidence>
<keyword evidence="4" id="KW-0443">Lipid metabolism</keyword>
<dbReference type="PANTHER" id="PTHR22754">
    <property type="entry name" value="DISCO-INTERACTING PROTEIN 2 DIP2 -RELATED"/>
    <property type="match status" value="1"/>
</dbReference>
<dbReference type="PANTHER" id="PTHR22754:SF32">
    <property type="entry name" value="DISCO-INTERACTING PROTEIN 2"/>
    <property type="match status" value="1"/>
</dbReference>
<feature type="domain" description="AMP-binding enzyme C-terminal" evidence="6">
    <location>
        <begin position="462"/>
        <end position="576"/>
    </location>
</feature>
<evidence type="ECO:0000313" key="7">
    <source>
        <dbReference type="EMBL" id="NEZ60885.1"/>
    </source>
</evidence>
<evidence type="ECO:0000259" key="5">
    <source>
        <dbReference type="Pfam" id="PF00501"/>
    </source>
</evidence>
<keyword evidence="3" id="KW-0276">Fatty acid metabolism</keyword>
<evidence type="ECO:0000256" key="3">
    <source>
        <dbReference type="ARBA" id="ARBA00022832"/>
    </source>
</evidence>
<reference evidence="7 8" key="1">
    <citation type="journal article" date="2020" name="Microb. Ecol.">
        <title>Ecogenomics of the Marine Benthic Filamentous Cyanobacterium Adonisia.</title>
        <authorList>
            <person name="Walter J.M."/>
            <person name="Coutinho F.H."/>
            <person name="Leomil L."/>
            <person name="Hargreaves P.I."/>
            <person name="Campeao M.E."/>
            <person name="Vieira V.V."/>
            <person name="Silva B.S."/>
            <person name="Fistarol G.O."/>
            <person name="Salomon P.S."/>
            <person name="Sawabe T."/>
            <person name="Mino S."/>
            <person name="Hosokawa M."/>
            <person name="Miyashita H."/>
            <person name="Maruyama F."/>
            <person name="van Verk M.C."/>
            <person name="Dutilh B.E."/>
            <person name="Thompson C.C."/>
            <person name="Thompson F.L."/>
        </authorList>
    </citation>
    <scope>NUCLEOTIDE SEQUENCE [LARGE SCALE GENOMIC DNA]</scope>
    <source>
        <strain evidence="7 8">CCMR0081</strain>
    </source>
</reference>
<evidence type="ECO:0000256" key="1">
    <source>
        <dbReference type="ARBA" id="ARBA00006432"/>
    </source>
</evidence>
<dbReference type="GO" id="GO:0016874">
    <property type="term" value="F:ligase activity"/>
    <property type="evidence" value="ECO:0007669"/>
    <property type="project" value="UniProtKB-KW"/>
</dbReference>
<evidence type="ECO:0000256" key="4">
    <source>
        <dbReference type="ARBA" id="ARBA00023098"/>
    </source>
</evidence>
<protein>
    <submittedName>
        <fullName evidence="7">Fatty acyl-AMP ligase</fullName>
    </submittedName>
</protein>
<dbReference type="Proteomes" id="UP000481033">
    <property type="component" value="Unassembled WGS sequence"/>
</dbReference>
<proteinExistence type="inferred from homology"/>
<dbReference type="InterPro" id="IPR000873">
    <property type="entry name" value="AMP-dep_synth/lig_dom"/>
</dbReference>
<dbReference type="GO" id="GO:0071766">
    <property type="term" value="P:Actinobacterium-type cell wall biogenesis"/>
    <property type="evidence" value="ECO:0007669"/>
    <property type="project" value="UniProtKB-ARBA"/>
</dbReference>